<evidence type="ECO:0000259" key="6">
    <source>
        <dbReference type="PROSITE" id="PS51352"/>
    </source>
</evidence>
<feature type="domain" description="Thioredoxin" evidence="6">
    <location>
        <begin position="325"/>
        <end position="467"/>
    </location>
</feature>
<dbReference type="Proteomes" id="UP000293162">
    <property type="component" value="Unassembled WGS sequence"/>
</dbReference>
<dbReference type="InterPro" id="IPR036249">
    <property type="entry name" value="Thioredoxin-like_sf"/>
</dbReference>
<comment type="subcellular location">
    <subcellularLocation>
        <location evidence="1">Cell envelope</location>
    </subcellularLocation>
</comment>
<feature type="chain" id="PRO_5020324548" evidence="5">
    <location>
        <begin position="21"/>
        <end position="469"/>
    </location>
</feature>
<evidence type="ECO:0000256" key="2">
    <source>
        <dbReference type="ARBA" id="ARBA00022748"/>
    </source>
</evidence>
<dbReference type="EMBL" id="SEWF01000095">
    <property type="protein sequence ID" value="RYU91761.1"/>
    <property type="molecule type" value="Genomic_DNA"/>
</dbReference>
<evidence type="ECO:0000313" key="7">
    <source>
        <dbReference type="EMBL" id="RYU91761.1"/>
    </source>
</evidence>
<dbReference type="Gene3D" id="3.40.30.10">
    <property type="entry name" value="Glutaredoxin"/>
    <property type="match status" value="1"/>
</dbReference>
<dbReference type="AlphaFoldDB" id="A0A4Q5LQK3"/>
<dbReference type="GO" id="GO:0016491">
    <property type="term" value="F:oxidoreductase activity"/>
    <property type="evidence" value="ECO:0007669"/>
    <property type="project" value="InterPro"/>
</dbReference>
<keyword evidence="5" id="KW-0732">Signal</keyword>
<keyword evidence="4" id="KW-0676">Redox-active center</keyword>
<accession>A0A4Q5LQK3</accession>
<evidence type="ECO:0000256" key="1">
    <source>
        <dbReference type="ARBA" id="ARBA00004196"/>
    </source>
</evidence>
<dbReference type="SUPFAM" id="SSF52833">
    <property type="entry name" value="Thioredoxin-like"/>
    <property type="match status" value="1"/>
</dbReference>
<evidence type="ECO:0000313" key="8">
    <source>
        <dbReference type="Proteomes" id="UP000293162"/>
    </source>
</evidence>
<dbReference type="InterPro" id="IPR050553">
    <property type="entry name" value="Thioredoxin_ResA/DsbE_sf"/>
</dbReference>
<dbReference type="RefSeq" id="WP_130024304.1">
    <property type="nucleotide sequence ID" value="NZ_SEWF01000095.1"/>
</dbReference>
<name>A0A4Q5LQK3_9BACT</name>
<dbReference type="Pfam" id="PF08534">
    <property type="entry name" value="Redoxin"/>
    <property type="match status" value="1"/>
</dbReference>
<gene>
    <name evidence="7" type="ORF">EWM59_26890</name>
</gene>
<proteinExistence type="predicted"/>
<keyword evidence="3" id="KW-1015">Disulfide bond</keyword>
<keyword evidence="2" id="KW-0201">Cytochrome c-type biogenesis</keyword>
<reference evidence="7 8" key="1">
    <citation type="submission" date="2019-02" db="EMBL/GenBank/DDBJ databases">
        <title>Bacterial novel species Emticicia sp. 17J42-9 isolated from soil.</title>
        <authorList>
            <person name="Jung H.-Y."/>
        </authorList>
    </citation>
    <scope>NUCLEOTIDE SEQUENCE [LARGE SCALE GENOMIC DNA]</scope>
    <source>
        <strain evidence="7 8">17J42-9</strain>
    </source>
</reference>
<protein>
    <submittedName>
        <fullName evidence="7">TlpA family protein disulfide reductase</fullName>
    </submittedName>
</protein>
<comment type="caution">
    <text evidence="7">The sequence shown here is derived from an EMBL/GenBank/DDBJ whole genome shotgun (WGS) entry which is preliminary data.</text>
</comment>
<dbReference type="InterPro" id="IPR013740">
    <property type="entry name" value="Redoxin"/>
</dbReference>
<dbReference type="GO" id="GO:0017004">
    <property type="term" value="P:cytochrome complex assembly"/>
    <property type="evidence" value="ECO:0007669"/>
    <property type="project" value="UniProtKB-KW"/>
</dbReference>
<feature type="signal peptide" evidence="5">
    <location>
        <begin position="1"/>
        <end position="20"/>
    </location>
</feature>
<evidence type="ECO:0000256" key="4">
    <source>
        <dbReference type="ARBA" id="ARBA00023284"/>
    </source>
</evidence>
<keyword evidence="8" id="KW-1185">Reference proteome</keyword>
<dbReference type="PROSITE" id="PS51352">
    <property type="entry name" value="THIOREDOXIN_2"/>
    <property type="match status" value="1"/>
</dbReference>
<dbReference type="InterPro" id="IPR013766">
    <property type="entry name" value="Thioredoxin_domain"/>
</dbReference>
<dbReference type="CDD" id="cd02966">
    <property type="entry name" value="TlpA_like_family"/>
    <property type="match status" value="1"/>
</dbReference>
<organism evidence="7 8">
    <name type="scientific">Emticicia agri</name>
    <dbReference type="NCBI Taxonomy" id="2492393"/>
    <lineage>
        <taxon>Bacteria</taxon>
        <taxon>Pseudomonadati</taxon>
        <taxon>Bacteroidota</taxon>
        <taxon>Cytophagia</taxon>
        <taxon>Cytophagales</taxon>
        <taxon>Leadbetterellaceae</taxon>
        <taxon>Emticicia</taxon>
    </lineage>
</organism>
<evidence type="ECO:0000256" key="3">
    <source>
        <dbReference type="ARBA" id="ARBA00023157"/>
    </source>
</evidence>
<evidence type="ECO:0000256" key="5">
    <source>
        <dbReference type="SAM" id="SignalP"/>
    </source>
</evidence>
<dbReference type="PANTHER" id="PTHR42852:SF6">
    <property type="entry name" value="THIOL:DISULFIDE INTERCHANGE PROTEIN DSBE"/>
    <property type="match status" value="1"/>
</dbReference>
<dbReference type="OrthoDB" id="983020at2"/>
<dbReference type="GO" id="GO:0030313">
    <property type="term" value="C:cell envelope"/>
    <property type="evidence" value="ECO:0007669"/>
    <property type="project" value="UniProtKB-SubCell"/>
</dbReference>
<dbReference type="PANTHER" id="PTHR42852">
    <property type="entry name" value="THIOL:DISULFIDE INTERCHANGE PROTEIN DSBE"/>
    <property type="match status" value="1"/>
</dbReference>
<sequence length="469" mass="54895">MFKSILILLTNVLLLTNASGQTIIKGSFQSFPSTEFRIVYNQSALNDFQGEVLDKGQTNANGEFSTSFYLNSEQPVLLFISNQFLRLWAIPNTTLTVDETNKNKFYFSGQAAKQNNFLYQSGIMRPMGVAPMITSDSFAPLQQIAHLDSIEQRRWDLYKKSFAVNEVSNIFASYCKGEITHFSHFNKNQYILQNIYGQKRIRQEDIPSAYYHFWSKFELLNDSCLSDSYRNSVVDFIGYQATKRLHLFSDYPDREKYSETEFKIIDSLLADHPLTKERIKGEKLIFLINYFDIPRFVETQFENYKKEFPTSKYIDIIQKKWDKKNKITRLIPEFVLKDVSGKPFDIKSIRSKVVYIDFWGSWCKACLMQMPNSIQLQQRYKDKDVVFLFIDFYDTKENWLKAIKDKKITGLHVKAEKEDEIYFNEKFGIEQGFPRYALLDKKGVLITSSAPHPNDKELISLIDKYLSDK</sequence>